<keyword evidence="1" id="KW-0812">Transmembrane</keyword>
<feature type="transmembrane region" description="Helical" evidence="1">
    <location>
        <begin position="6"/>
        <end position="25"/>
    </location>
</feature>
<keyword evidence="1" id="KW-0472">Membrane</keyword>
<gene>
    <name evidence="2" type="ORF">GT755_00095</name>
</gene>
<evidence type="ECO:0000313" key="2">
    <source>
        <dbReference type="EMBL" id="NAS20082.1"/>
    </source>
</evidence>
<dbReference type="EMBL" id="WXEW01000001">
    <property type="protein sequence ID" value="NAS20082.1"/>
    <property type="molecule type" value="Genomic_DNA"/>
</dbReference>
<protein>
    <submittedName>
        <fullName evidence="2">Uncharacterized protein</fullName>
    </submittedName>
</protein>
<dbReference type="RefSeq" id="WP_161477634.1">
    <property type="nucleotide sequence ID" value="NZ_WXEW01000001.1"/>
</dbReference>
<comment type="caution">
    <text evidence="2">The sequence shown here is derived from an EMBL/GenBank/DDBJ whole genome shotgun (WGS) entry which is preliminary data.</text>
</comment>
<dbReference type="AlphaFoldDB" id="A0A7C9IZN7"/>
<accession>A0A7C9IZN7</accession>
<evidence type="ECO:0000313" key="3">
    <source>
        <dbReference type="Proteomes" id="UP000479526"/>
    </source>
</evidence>
<keyword evidence="1" id="KW-1133">Transmembrane helix</keyword>
<name>A0A7C9IZN7_9ACTN</name>
<organism evidence="2 3">
    <name type="scientific">Herbidospora solisilvae</name>
    <dbReference type="NCBI Taxonomy" id="2696284"/>
    <lineage>
        <taxon>Bacteria</taxon>
        <taxon>Bacillati</taxon>
        <taxon>Actinomycetota</taxon>
        <taxon>Actinomycetes</taxon>
        <taxon>Streptosporangiales</taxon>
        <taxon>Streptosporangiaceae</taxon>
        <taxon>Herbidospora</taxon>
    </lineage>
</organism>
<reference evidence="2 3" key="1">
    <citation type="submission" date="2020-01" db="EMBL/GenBank/DDBJ databases">
        <title>Herbidospora sp. NEAU-GS84 nov., a novel actinomycete isolated from soil.</title>
        <authorList>
            <person name="Han L."/>
        </authorList>
    </citation>
    <scope>NUCLEOTIDE SEQUENCE [LARGE SCALE GENOMIC DNA]</scope>
    <source>
        <strain evidence="2 3">NEAU-GS84</strain>
    </source>
</reference>
<keyword evidence="3" id="KW-1185">Reference proteome</keyword>
<dbReference type="Proteomes" id="UP000479526">
    <property type="component" value="Unassembled WGS sequence"/>
</dbReference>
<sequence length="45" mass="5207">MMPHLALAAITMMISLALPIWLYLYSADPGKRSRALRLLRLLLRR</sequence>
<proteinExistence type="predicted"/>
<evidence type="ECO:0000256" key="1">
    <source>
        <dbReference type="SAM" id="Phobius"/>
    </source>
</evidence>